<dbReference type="InterPro" id="IPR004254">
    <property type="entry name" value="AdipoR/HlyIII-related"/>
</dbReference>
<evidence type="ECO:0000313" key="8">
    <source>
        <dbReference type="EMBL" id="KAF2112731.1"/>
    </source>
</evidence>
<feature type="transmembrane region" description="Helical" evidence="7">
    <location>
        <begin position="112"/>
        <end position="134"/>
    </location>
</feature>
<dbReference type="EMBL" id="ML977330">
    <property type="protein sequence ID" value="KAF2112731.1"/>
    <property type="molecule type" value="Genomic_DNA"/>
</dbReference>
<comment type="subcellular location">
    <subcellularLocation>
        <location evidence="1">Membrane</location>
        <topology evidence="1">Multi-pass membrane protein</topology>
    </subcellularLocation>
</comment>
<dbReference type="Proteomes" id="UP000799770">
    <property type="component" value="Unassembled WGS sequence"/>
</dbReference>
<dbReference type="Pfam" id="PF03006">
    <property type="entry name" value="HlyIII"/>
    <property type="match status" value="1"/>
</dbReference>
<organism evidence="8 9">
    <name type="scientific">Lophiotrema nucula</name>
    <dbReference type="NCBI Taxonomy" id="690887"/>
    <lineage>
        <taxon>Eukaryota</taxon>
        <taxon>Fungi</taxon>
        <taxon>Dikarya</taxon>
        <taxon>Ascomycota</taxon>
        <taxon>Pezizomycotina</taxon>
        <taxon>Dothideomycetes</taxon>
        <taxon>Pleosporomycetidae</taxon>
        <taxon>Pleosporales</taxon>
        <taxon>Lophiotremataceae</taxon>
        <taxon>Lophiotrema</taxon>
    </lineage>
</organism>
<dbReference type="GO" id="GO:0016020">
    <property type="term" value="C:membrane"/>
    <property type="evidence" value="ECO:0007669"/>
    <property type="project" value="UniProtKB-SubCell"/>
</dbReference>
<dbReference type="GO" id="GO:0006882">
    <property type="term" value="P:intracellular zinc ion homeostasis"/>
    <property type="evidence" value="ECO:0007669"/>
    <property type="project" value="TreeGrafter"/>
</dbReference>
<evidence type="ECO:0000256" key="1">
    <source>
        <dbReference type="ARBA" id="ARBA00004141"/>
    </source>
</evidence>
<evidence type="ECO:0000256" key="2">
    <source>
        <dbReference type="ARBA" id="ARBA00007018"/>
    </source>
</evidence>
<dbReference type="AlphaFoldDB" id="A0A6A5Z330"/>
<dbReference type="PANTHER" id="PTHR20855">
    <property type="entry name" value="ADIPOR/PROGESTIN RECEPTOR-RELATED"/>
    <property type="match status" value="1"/>
</dbReference>
<evidence type="ECO:0000313" key="9">
    <source>
        <dbReference type="Proteomes" id="UP000799770"/>
    </source>
</evidence>
<evidence type="ECO:0000256" key="3">
    <source>
        <dbReference type="ARBA" id="ARBA00022692"/>
    </source>
</evidence>
<proteinExistence type="inferred from homology"/>
<dbReference type="GO" id="GO:0038023">
    <property type="term" value="F:signaling receptor activity"/>
    <property type="evidence" value="ECO:0007669"/>
    <property type="project" value="TreeGrafter"/>
</dbReference>
<protein>
    <recommendedName>
        <fullName evidence="10">HlyIII-domain-containing protein</fullName>
    </recommendedName>
</protein>
<sequence length="144" mass="16066">MGNMEVDVPRHDVLQPLQPNAPQHHNRTTDAKSAFELVQLAETDAWQRDGEYILTGYRKASSSLFTSLRSIFNLHNDTVNIVTHAFGALAFSAFPLRAYWSSDSRFQHATSADVFAISTYYALVTTCFAFSAMYNPDSSASHPD</sequence>
<feature type="transmembrane region" description="Helical" evidence="7">
    <location>
        <begin position="81"/>
        <end position="100"/>
    </location>
</feature>
<accession>A0A6A5Z330</accession>
<reference evidence="8" key="1">
    <citation type="journal article" date="2020" name="Stud. Mycol.">
        <title>101 Dothideomycetes genomes: a test case for predicting lifestyles and emergence of pathogens.</title>
        <authorList>
            <person name="Haridas S."/>
            <person name="Albert R."/>
            <person name="Binder M."/>
            <person name="Bloem J."/>
            <person name="Labutti K."/>
            <person name="Salamov A."/>
            <person name="Andreopoulos B."/>
            <person name="Baker S."/>
            <person name="Barry K."/>
            <person name="Bills G."/>
            <person name="Bluhm B."/>
            <person name="Cannon C."/>
            <person name="Castanera R."/>
            <person name="Culley D."/>
            <person name="Daum C."/>
            <person name="Ezra D."/>
            <person name="Gonzalez J."/>
            <person name="Henrissat B."/>
            <person name="Kuo A."/>
            <person name="Liang C."/>
            <person name="Lipzen A."/>
            <person name="Lutzoni F."/>
            <person name="Magnuson J."/>
            <person name="Mondo S."/>
            <person name="Nolan M."/>
            <person name="Ohm R."/>
            <person name="Pangilinan J."/>
            <person name="Park H.-J."/>
            <person name="Ramirez L."/>
            <person name="Alfaro M."/>
            <person name="Sun H."/>
            <person name="Tritt A."/>
            <person name="Yoshinaga Y."/>
            <person name="Zwiers L.-H."/>
            <person name="Turgeon B."/>
            <person name="Goodwin S."/>
            <person name="Spatafora J."/>
            <person name="Crous P."/>
            <person name="Grigoriev I."/>
        </authorList>
    </citation>
    <scope>NUCLEOTIDE SEQUENCE</scope>
    <source>
        <strain evidence="8">CBS 627.86</strain>
    </source>
</reference>
<dbReference type="OrthoDB" id="529367at2759"/>
<keyword evidence="9" id="KW-1185">Reference proteome</keyword>
<feature type="region of interest" description="Disordered" evidence="6">
    <location>
        <begin position="1"/>
        <end position="28"/>
    </location>
</feature>
<evidence type="ECO:0000256" key="6">
    <source>
        <dbReference type="SAM" id="MobiDB-lite"/>
    </source>
</evidence>
<gene>
    <name evidence="8" type="ORF">BDV96DRAFT_156509</name>
</gene>
<dbReference type="PANTHER" id="PTHR20855:SF52">
    <property type="entry name" value="ADIPONECTIN RECEPTOR PROTEIN"/>
    <property type="match status" value="1"/>
</dbReference>
<comment type="similarity">
    <text evidence="2">Belongs to the ADIPOR family.</text>
</comment>
<evidence type="ECO:0000256" key="7">
    <source>
        <dbReference type="SAM" id="Phobius"/>
    </source>
</evidence>
<evidence type="ECO:0000256" key="5">
    <source>
        <dbReference type="ARBA" id="ARBA00023136"/>
    </source>
</evidence>
<keyword evidence="4 7" id="KW-1133">Transmembrane helix</keyword>
<name>A0A6A5Z330_9PLEO</name>
<keyword evidence="3 7" id="KW-0812">Transmembrane</keyword>
<evidence type="ECO:0008006" key="10">
    <source>
        <dbReference type="Google" id="ProtNLM"/>
    </source>
</evidence>
<keyword evidence="5 7" id="KW-0472">Membrane</keyword>
<evidence type="ECO:0000256" key="4">
    <source>
        <dbReference type="ARBA" id="ARBA00022989"/>
    </source>
</evidence>